<proteinExistence type="predicted"/>
<feature type="non-terminal residue" evidence="1">
    <location>
        <position position="1"/>
    </location>
</feature>
<accession>A0A381WYV5</accession>
<reference evidence="1" key="1">
    <citation type="submission" date="2018-05" db="EMBL/GenBank/DDBJ databases">
        <authorList>
            <person name="Lanie J.A."/>
            <person name="Ng W.-L."/>
            <person name="Kazmierczak K.M."/>
            <person name="Andrzejewski T.M."/>
            <person name="Davidsen T.M."/>
            <person name="Wayne K.J."/>
            <person name="Tettelin H."/>
            <person name="Glass J.I."/>
            <person name="Rusch D."/>
            <person name="Podicherti R."/>
            <person name="Tsui H.-C.T."/>
            <person name="Winkler M.E."/>
        </authorList>
    </citation>
    <scope>NUCLEOTIDE SEQUENCE</scope>
</reference>
<organism evidence="1">
    <name type="scientific">marine metagenome</name>
    <dbReference type="NCBI Taxonomy" id="408172"/>
    <lineage>
        <taxon>unclassified sequences</taxon>
        <taxon>metagenomes</taxon>
        <taxon>ecological metagenomes</taxon>
    </lineage>
</organism>
<sequence>FGGAMINVDMTIETSLELTNPAFNLLKLKVTPAGSAGRSR</sequence>
<gene>
    <name evidence="1" type="ORF">METZ01_LOCUS110539</name>
</gene>
<evidence type="ECO:0000313" key="1">
    <source>
        <dbReference type="EMBL" id="SVA57685.1"/>
    </source>
</evidence>
<dbReference type="AlphaFoldDB" id="A0A381WYV5"/>
<dbReference type="EMBL" id="UINC01013331">
    <property type="protein sequence ID" value="SVA57685.1"/>
    <property type="molecule type" value="Genomic_DNA"/>
</dbReference>
<name>A0A381WYV5_9ZZZZ</name>
<protein>
    <submittedName>
        <fullName evidence="1">Uncharacterized protein</fullName>
    </submittedName>
</protein>